<keyword evidence="6" id="KW-1185">Reference proteome</keyword>
<protein>
    <recommendedName>
        <fullName evidence="7">DH domain-containing protein</fullName>
    </recommendedName>
</protein>
<reference evidence="5 6" key="1">
    <citation type="submission" date="2020-04" db="EMBL/GenBank/DDBJ databases">
        <authorList>
            <person name="Alioto T."/>
            <person name="Alioto T."/>
            <person name="Gomez Garrido J."/>
        </authorList>
    </citation>
    <scope>NUCLEOTIDE SEQUENCE [LARGE SCALE GENOMIC DNA]</scope>
</reference>
<dbReference type="Pfam" id="PF00621">
    <property type="entry name" value="RhoGEF"/>
    <property type="match status" value="1"/>
</dbReference>
<dbReference type="InterPro" id="IPR000219">
    <property type="entry name" value="DH_dom"/>
</dbReference>
<dbReference type="InterPro" id="IPR035899">
    <property type="entry name" value="DBL_dom_sf"/>
</dbReference>
<gene>
    <name evidence="5" type="ORF">CLODIP_2_CD01113</name>
</gene>
<dbReference type="Gene3D" id="1.20.900.10">
    <property type="entry name" value="Dbl homology (DH) domain"/>
    <property type="match status" value="1"/>
</dbReference>
<evidence type="ECO:0000256" key="1">
    <source>
        <dbReference type="ARBA" id="ARBA00022443"/>
    </source>
</evidence>
<dbReference type="SMART" id="SM00325">
    <property type="entry name" value="RhoGEF"/>
    <property type="match status" value="1"/>
</dbReference>
<keyword evidence="1 2" id="KW-0728">SH3 domain</keyword>
<comment type="caution">
    <text evidence="5">The sequence shown here is derived from an EMBL/GenBank/DDBJ whole genome shotgun (WGS) entry which is preliminary data.</text>
</comment>
<dbReference type="Proteomes" id="UP000494165">
    <property type="component" value="Unassembled WGS sequence"/>
</dbReference>
<dbReference type="AlphaFoldDB" id="A0A8S1E5K2"/>
<dbReference type="Pfam" id="PF00018">
    <property type="entry name" value="SH3_1"/>
    <property type="match status" value="1"/>
</dbReference>
<dbReference type="Gene3D" id="2.30.30.40">
    <property type="entry name" value="SH3 Domains"/>
    <property type="match status" value="1"/>
</dbReference>
<name>A0A8S1E5K2_9INSE</name>
<proteinExistence type="predicted"/>
<dbReference type="SMART" id="SM00326">
    <property type="entry name" value="SH3"/>
    <property type="match status" value="1"/>
</dbReference>
<feature type="domain" description="DH" evidence="4">
    <location>
        <begin position="465"/>
        <end position="652"/>
    </location>
</feature>
<dbReference type="PROSITE" id="PS50002">
    <property type="entry name" value="SH3"/>
    <property type="match status" value="1"/>
</dbReference>
<feature type="domain" description="SH3" evidence="3">
    <location>
        <begin position="826"/>
        <end position="887"/>
    </location>
</feature>
<evidence type="ECO:0000259" key="4">
    <source>
        <dbReference type="PROSITE" id="PS50010"/>
    </source>
</evidence>
<dbReference type="PANTHER" id="PTHR12845:SF5">
    <property type="entry name" value="EPHEXIN, ISOFORM D"/>
    <property type="match status" value="1"/>
</dbReference>
<organism evidence="5 6">
    <name type="scientific">Cloeon dipterum</name>
    <dbReference type="NCBI Taxonomy" id="197152"/>
    <lineage>
        <taxon>Eukaryota</taxon>
        <taxon>Metazoa</taxon>
        <taxon>Ecdysozoa</taxon>
        <taxon>Arthropoda</taxon>
        <taxon>Hexapoda</taxon>
        <taxon>Insecta</taxon>
        <taxon>Pterygota</taxon>
        <taxon>Palaeoptera</taxon>
        <taxon>Ephemeroptera</taxon>
        <taxon>Pisciforma</taxon>
        <taxon>Baetidae</taxon>
        <taxon>Cloeon</taxon>
    </lineage>
</organism>
<dbReference type="SUPFAM" id="SSF50044">
    <property type="entry name" value="SH3-domain"/>
    <property type="match status" value="1"/>
</dbReference>
<dbReference type="InterPro" id="IPR047271">
    <property type="entry name" value="Ephexin-like"/>
</dbReference>
<accession>A0A8S1E5K2</accession>
<dbReference type="InterPro" id="IPR036028">
    <property type="entry name" value="SH3-like_dom_sf"/>
</dbReference>
<evidence type="ECO:0000313" key="5">
    <source>
        <dbReference type="EMBL" id="CAB3385347.1"/>
    </source>
</evidence>
<evidence type="ECO:0000259" key="3">
    <source>
        <dbReference type="PROSITE" id="PS50002"/>
    </source>
</evidence>
<evidence type="ECO:0008006" key="7">
    <source>
        <dbReference type="Google" id="ProtNLM"/>
    </source>
</evidence>
<evidence type="ECO:0000313" key="6">
    <source>
        <dbReference type="Proteomes" id="UP000494165"/>
    </source>
</evidence>
<dbReference type="PROSITE" id="PS50010">
    <property type="entry name" value="DH_2"/>
    <property type="match status" value="1"/>
</dbReference>
<dbReference type="EMBL" id="CADEPI010000408">
    <property type="protein sequence ID" value="CAB3385347.1"/>
    <property type="molecule type" value="Genomic_DNA"/>
</dbReference>
<sequence>MKFAPRRKSEVITHDVSSDVYEQKDSQESQIRRKTLKEIVESIEDLTQLRWAKLIEVKRSGLLGLLTEEHIALEELKFAALIEEFRFHQELRALIRLATRAVSWVDPFVPPYHKRAIVNSLHKVRNSSAVVLRMAERHWSQKVTLQNAIFTLLGQEARVAAWQQTYTEYCSHLSELRSIFNRSWIYKPEMEHLTYSKKYNLELALVPLQHLTSQRQMIQTIFELLPPGSPEVSSARSTRDFLNEILDSCYHELTELDGSEYVADMDNALHFDLSKINPLAPGPKLLPRNPQFIRPPTVQYDDIYEKNNQEAVLRKMSKVKSRPSAIFGALTNAVRRLTAEGNELAANRRSSMPDFMIAHPNDLDEDNEPEPEKEELKPIQRKIIVDEYEPGKVVPRFFLGEPFYQDYLLAIAEENAEKLLQRGMNEESVYEVVQPSQEKGCTHWFSNFKVQISGLLGKLSDDERELAAILYELVASEAAYLKSLRTLNLHFARNTDFYDDDVLSSEDRHVLFSSIDAHISNSQRLLYMMEGCWEKDLLLNELCAVIQSNAISASARVASVACFNQRIVAPALKRLVENKEFAEILFRMENSHVCGGHSLLSYLTMPIKRWGRVKLLLENAKVTLEKMSDPEKMGLRAACENAHAAVDRLIRRAESGAKKALSDQSLQTLASRLSFNRIPSLALNAEGRLLVHHGDWRILGRRENGRGPFKPKVPQKELLAFLLTDILLLVDPLASSSTGRLEVFEYSARSDVQLRTIGPGCQEPMPGYLANDSAAKDSLYLSFRDQSGKLVEMVIGCEGPSERARWLGATCDEANATRPSPPPRVRRPAILRAIKAYSPSMPDELMLTPGDIIALSRNPGNDWAQGRNVLDGFSGWFPKELTVQLCAGRKSVTFLVDEDEATPYARIAFPSRASSIA</sequence>
<dbReference type="OrthoDB" id="27593at2759"/>
<dbReference type="GO" id="GO:0005085">
    <property type="term" value="F:guanyl-nucleotide exchange factor activity"/>
    <property type="evidence" value="ECO:0007669"/>
    <property type="project" value="InterPro"/>
</dbReference>
<dbReference type="PANTHER" id="PTHR12845">
    <property type="entry name" value="GUANINE NUCLEOTIDE EXCHANGE FACTOR"/>
    <property type="match status" value="1"/>
</dbReference>
<dbReference type="SUPFAM" id="SSF48065">
    <property type="entry name" value="DBL homology domain (DH-domain)"/>
    <property type="match status" value="2"/>
</dbReference>
<dbReference type="InterPro" id="IPR001452">
    <property type="entry name" value="SH3_domain"/>
</dbReference>
<evidence type="ECO:0000256" key="2">
    <source>
        <dbReference type="PROSITE-ProRule" id="PRU00192"/>
    </source>
</evidence>